<evidence type="ECO:0000256" key="2">
    <source>
        <dbReference type="ARBA" id="ARBA00023125"/>
    </source>
</evidence>
<dbReference type="EMBL" id="AYSV01000065">
    <property type="protein sequence ID" value="ETD72481.1"/>
    <property type="molecule type" value="Genomic_DNA"/>
</dbReference>
<dbReference type="Pfam" id="PF00392">
    <property type="entry name" value="GntR"/>
    <property type="match status" value="1"/>
</dbReference>
<name>V8G8T1_9BURK</name>
<evidence type="ECO:0000256" key="3">
    <source>
        <dbReference type="ARBA" id="ARBA00023163"/>
    </source>
</evidence>
<dbReference type="InterPro" id="IPR036388">
    <property type="entry name" value="WH-like_DNA-bd_sf"/>
</dbReference>
<dbReference type="SMART" id="SM00345">
    <property type="entry name" value="HTH_GNTR"/>
    <property type="match status" value="1"/>
</dbReference>
<dbReference type="SMART" id="SM00866">
    <property type="entry name" value="UTRA"/>
    <property type="match status" value="1"/>
</dbReference>
<dbReference type="InterPro" id="IPR028978">
    <property type="entry name" value="Chorismate_lyase_/UTRA_dom_sf"/>
</dbReference>
<dbReference type="GO" id="GO:0003700">
    <property type="term" value="F:DNA-binding transcription factor activity"/>
    <property type="evidence" value="ECO:0007669"/>
    <property type="project" value="InterPro"/>
</dbReference>
<dbReference type="CDD" id="cd07377">
    <property type="entry name" value="WHTH_GntR"/>
    <property type="match status" value="1"/>
</dbReference>
<dbReference type="SUPFAM" id="SSF46785">
    <property type="entry name" value="Winged helix' DNA-binding domain"/>
    <property type="match status" value="1"/>
</dbReference>
<evidence type="ECO:0000313" key="5">
    <source>
        <dbReference type="EMBL" id="ETD72481.1"/>
    </source>
</evidence>
<protein>
    <submittedName>
        <fullName evidence="5">GntR family transcriptional regulator</fullName>
    </submittedName>
</protein>
<dbReference type="PRINTS" id="PR00035">
    <property type="entry name" value="HTHGNTR"/>
</dbReference>
<organism evidence="5 6">
    <name type="scientific">Pelistega indica</name>
    <dbReference type="NCBI Taxonomy" id="1414851"/>
    <lineage>
        <taxon>Bacteria</taxon>
        <taxon>Pseudomonadati</taxon>
        <taxon>Pseudomonadota</taxon>
        <taxon>Betaproteobacteria</taxon>
        <taxon>Burkholderiales</taxon>
        <taxon>Alcaligenaceae</taxon>
        <taxon>Pelistega</taxon>
    </lineage>
</organism>
<keyword evidence="1" id="KW-0805">Transcription regulation</keyword>
<sequence length="252" mass="28787">MEKLNRSSSKGENLSRQVQPLYQSIAGTLRSELVQYQAGDFLPGEWVLAERFEVNRHTIRRALDVLVQEGAVLRVQGKGTQVLSRPYMYFLKTNKAFSEQFAQKGISVDSRLHKRMTREGHQDELRQLGLDEHSRVIEIQTIRWINDEVISLMKHIYSQELEKVFSAYTDKGGSIRHFLKQQGIFLKRDSSVIGARLPTTLEASLLGVTQITPIITVLTVSRDILGNPMELTFSINRADRVNYHVTMNGDNE</sequence>
<dbReference type="PANTHER" id="PTHR44846">
    <property type="entry name" value="MANNOSYL-D-GLYCERATE TRANSPORT/METABOLISM SYSTEM REPRESSOR MNGR-RELATED"/>
    <property type="match status" value="1"/>
</dbReference>
<evidence type="ECO:0000256" key="1">
    <source>
        <dbReference type="ARBA" id="ARBA00023015"/>
    </source>
</evidence>
<dbReference type="RefSeq" id="WP_023950125.1">
    <property type="nucleotide sequence ID" value="NZ_AYSV01000065.1"/>
</dbReference>
<evidence type="ECO:0000259" key="4">
    <source>
        <dbReference type="PROSITE" id="PS50949"/>
    </source>
</evidence>
<comment type="caution">
    <text evidence="5">The sequence shown here is derived from an EMBL/GenBank/DDBJ whole genome shotgun (WGS) entry which is preliminary data.</text>
</comment>
<dbReference type="OrthoDB" id="6626198at2"/>
<accession>V8G8T1</accession>
<dbReference type="Gene3D" id="1.10.10.10">
    <property type="entry name" value="Winged helix-like DNA-binding domain superfamily/Winged helix DNA-binding domain"/>
    <property type="match status" value="1"/>
</dbReference>
<dbReference type="InterPro" id="IPR050679">
    <property type="entry name" value="Bact_HTH_transcr_reg"/>
</dbReference>
<dbReference type="Gene3D" id="3.40.1410.10">
    <property type="entry name" value="Chorismate lyase-like"/>
    <property type="match status" value="1"/>
</dbReference>
<dbReference type="PROSITE" id="PS50949">
    <property type="entry name" value="HTH_GNTR"/>
    <property type="match status" value="1"/>
</dbReference>
<dbReference type="AlphaFoldDB" id="V8G8T1"/>
<keyword evidence="2" id="KW-0238">DNA-binding</keyword>
<keyword evidence="3" id="KW-0804">Transcription</keyword>
<dbReference type="InterPro" id="IPR036390">
    <property type="entry name" value="WH_DNA-bd_sf"/>
</dbReference>
<dbReference type="Proteomes" id="UP000018766">
    <property type="component" value="Unassembled WGS sequence"/>
</dbReference>
<dbReference type="InterPro" id="IPR011663">
    <property type="entry name" value="UTRA"/>
</dbReference>
<dbReference type="PANTHER" id="PTHR44846:SF16">
    <property type="entry name" value="TRANSCRIPTIONAL REGULATOR PHNF-RELATED"/>
    <property type="match status" value="1"/>
</dbReference>
<dbReference type="Pfam" id="PF07702">
    <property type="entry name" value="UTRA"/>
    <property type="match status" value="1"/>
</dbReference>
<keyword evidence="6" id="KW-1185">Reference proteome</keyword>
<dbReference type="SUPFAM" id="SSF64288">
    <property type="entry name" value="Chorismate lyase-like"/>
    <property type="match status" value="1"/>
</dbReference>
<evidence type="ECO:0000313" key="6">
    <source>
        <dbReference type="Proteomes" id="UP000018766"/>
    </source>
</evidence>
<dbReference type="GO" id="GO:0003677">
    <property type="term" value="F:DNA binding"/>
    <property type="evidence" value="ECO:0007669"/>
    <property type="project" value="UniProtKB-KW"/>
</dbReference>
<feature type="domain" description="HTH gntR-type" evidence="4">
    <location>
        <begin position="19"/>
        <end position="85"/>
    </location>
</feature>
<proteinExistence type="predicted"/>
<reference evidence="5 6" key="1">
    <citation type="submission" date="2013-11" db="EMBL/GenBank/DDBJ databases">
        <title>Genomic analysis of Pelistega sp. HM-7.</title>
        <authorList>
            <person name="Kumbhare S.V."/>
            <person name="Shetty S.A."/>
            <person name="Sharma O."/>
            <person name="Dhotre D.P."/>
        </authorList>
    </citation>
    <scope>NUCLEOTIDE SEQUENCE [LARGE SCALE GENOMIC DNA]</scope>
    <source>
        <strain evidence="5 6">HM-7</strain>
    </source>
</reference>
<dbReference type="InterPro" id="IPR000524">
    <property type="entry name" value="Tscrpt_reg_HTH_GntR"/>
</dbReference>
<gene>
    <name evidence="5" type="ORF">V757_04110</name>
</gene>